<dbReference type="PANTHER" id="PTHR13304">
    <property type="entry name" value="GLYCOSYLPHOSPHATIDYLINOSITOL ANCHOR ATTACHMENT 1 PROTEIN"/>
    <property type="match status" value="1"/>
</dbReference>
<dbReference type="Gene3D" id="1.20.1540.10">
    <property type="entry name" value="Rhomboid-like"/>
    <property type="match status" value="1"/>
</dbReference>
<feature type="transmembrane region" description="Helical" evidence="5">
    <location>
        <begin position="284"/>
        <end position="302"/>
    </location>
</feature>
<keyword evidence="2 5" id="KW-0812">Transmembrane</keyword>
<feature type="transmembrane region" description="Helical" evidence="5">
    <location>
        <begin position="100"/>
        <end position="119"/>
    </location>
</feature>
<comment type="subcellular location">
    <subcellularLocation>
        <location evidence="1">Membrane</location>
        <topology evidence="1">Multi-pass membrane protein</topology>
    </subcellularLocation>
</comment>
<evidence type="ECO:0000259" key="6">
    <source>
        <dbReference type="Pfam" id="PF01694"/>
    </source>
</evidence>
<comment type="caution">
    <text evidence="7">The sequence shown here is derived from an EMBL/GenBank/DDBJ whole genome shotgun (WGS) entry which is preliminary data.</text>
</comment>
<dbReference type="InterPro" id="IPR022764">
    <property type="entry name" value="Peptidase_S54_rhomboid_dom"/>
</dbReference>
<dbReference type="Gene3D" id="3.40.630.10">
    <property type="entry name" value="Zn peptidases"/>
    <property type="match status" value="1"/>
</dbReference>
<dbReference type="GO" id="GO:0042765">
    <property type="term" value="C:GPI-anchor transamidase complex"/>
    <property type="evidence" value="ECO:0007669"/>
    <property type="project" value="InterPro"/>
</dbReference>
<feature type="transmembrane region" description="Helical" evidence="5">
    <location>
        <begin position="718"/>
        <end position="737"/>
    </location>
</feature>
<evidence type="ECO:0000256" key="2">
    <source>
        <dbReference type="ARBA" id="ARBA00022692"/>
    </source>
</evidence>
<feature type="transmembrane region" description="Helical" evidence="5">
    <location>
        <begin position="690"/>
        <end position="711"/>
    </location>
</feature>
<feature type="transmembrane region" description="Helical" evidence="5">
    <location>
        <begin position="155"/>
        <end position="178"/>
    </location>
</feature>
<feature type="transmembrane region" description="Helical" evidence="5">
    <location>
        <begin position="757"/>
        <end position="786"/>
    </location>
</feature>
<dbReference type="FunFam" id="3.40.630.10:FF:000121">
    <property type="entry name" value="GPI transamidase component (GAA1), putative"/>
    <property type="match status" value="1"/>
</dbReference>
<dbReference type="Pfam" id="PF01694">
    <property type="entry name" value="Rhomboid"/>
    <property type="match status" value="1"/>
</dbReference>
<feature type="transmembrane region" description="Helical" evidence="5">
    <location>
        <begin position="621"/>
        <end position="644"/>
    </location>
</feature>
<keyword evidence="8" id="KW-1185">Reference proteome</keyword>
<name>A0A9N9LGT4_9HELO</name>
<dbReference type="AlphaFoldDB" id="A0A9N9LGT4"/>
<dbReference type="SUPFAM" id="SSF53187">
    <property type="entry name" value="Zn-dependent exopeptidases"/>
    <property type="match status" value="1"/>
</dbReference>
<evidence type="ECO:0000313" key="7">
    <source>
        <dbReference type="EMBL" id="CAG8972880.1"/>
    </source>
</evidence>
<dbReference type="SUPFAM" id="SSF144091">
    <property type="entry name" value="Rhomboid-like"/>
    <property type="match status" value="1"/>
</dbReference>
<evidence type="ECO:0000256" key="5">
    <source>
        <dbReference type="SAM" id="Phobius"/>
    </source>
</evidence>
<protein>
    <recommendedName>
        <fullName evidence="6">Peptidase S54 rhomboid domain-containing protein</fullName>
    </recommendedName>
</protein>
<dbReference type="GO" id="GO:0004252">
    <property type="term" value="F:serine-type endopeptidase activity"/>
    <property type="evidence" value="ECO:0007669"/>
    <property type="project" value="InterPro"/>
</dbReference>
<accession>A0A9N9LGT4</accession>
<organism evidence="7 8">
    <name type="scientific">Hymenoscyphus albidus</name>
    <dbReference type="NCBI Taxonomy" id="595503"/>
    <lineage>
        <taxon>Eukaryota</taxon>
        <taxon>Fungi</taxon>
        <taxon>Dikarya</taxon>
        <taxon>Ascomycota</taxon>
        <taxon>Pezizomycotina</taxon>
        <taxon>Leotiomycetes</taxon>
        <taxon>Helotiales</taxon>
        <taxon>Helotiaceae</taxon>
        <taxon>Hymenoscyphus</taxon>
    </lineage>
</organism>
<feature type="transmembrane region" description="Helical" evidence="5">
    <location>
        <begin position="847"/>
        <end position="866"/>
    </location>
</feature>
<evidence type="ECO:0000256" key="1">
    <source>
        <dbReference type="ARBA" id="ARBA00004141"/>
    </source>
</evidence>
<dbReference type="OrthoDB" id="445301at2759"/>
<feature type="transmembrane region" description="Helical" evidence="5">
    <location>
        <begin position="798"/>
        <end position="823"/>
    </location>
</feature>
<keyword evidence="3 5" id="KW-1133">Transmembrane helix</keyword>
<dbReference type="InterPro" id="IPR007246">
    <property type="entry name" value="Gaa1"/>
</dbReference>
<sequence>MAPSLPQFSAARMRSYVFRLPLFTRSIIGVILVLWVASYQGVFDLVQWGALIPKEIGISTMYRTNTFPLIHRGVFHTFFNLIALAPLLERFEAEYGTLTSLALFVGPLSTIPALLYTFIERGILGMNTAVLGSSIWVFTLLATEACKTYKTNPSFQLGTVQVPTWITPLVMVVFVSVLVPNTSFLGHLCGLAFGYGWGLGYLKFLAPPEWALRWIEGKLNLLGRLPHYVSVDQKTYGRFGVLPTTNASNISLPTGDRMQVEMGLVGTSGSLLRRDPRLLKVPPYLSFLCIVIGVAWLLVLPLDNYSRKTYISENALLPGQVHTYFAGSDQNVFRGYKREVDGMGEWGNVEVNDKLEEFFKASGLKVARQRYEYTSAGETYSGENIYAILHAPRGDAEEAIVLVGAWTNVEGELNKSGVALVLTLARYFKRWSLWSKDIIFLITADSRAGPQAWVDAYHDTHQKGVQSLPVKSGALQGAVVIDYPFDHRFESLHVVYDGINGQLPNLDLLNTVVSIASGQMGIGASLQKMWQHTDTYKDRLTTMLRGMMNQGLGHASGPHSSFIPYHVDAITLQPYGEGWQDEMAMGRVIESTFRSLNNLLEHLHQSFFFYLLMQSSRFVSIGTYLPSAMLVAVNFTIMAIFLWVKSGSTPSPDSKVGSTSEKSGPLAIIKKEDAVAIVPEELLEARERDFFLPLGVVVGSHFLGVLPLYVFNHTPHALLPIIFYLFSALNLLLPLLISSTLTHSFAPTLQQYQLLKSFSLLFLGMFLSALATLNFSLAFLIGLLAAPLTYIQPFKSTVITALYVVLMALLAPTSVLFAGTWYWNLGVGAVLREAAFGWDVWGMNTQVVVWCVWWPGWVVGVIQLFGRPRVREKGKA</sequence>
<dbReference type="InterPro" id="IPR035952">
    <property type="entry name" value="Rhomboid-like_sf"/>
</dbReference>
<dbReference type="Pfam" id="PF04114">
    <property type="entry name" value="Gaa1"/>
    <property type="match status" value="1"/>
</dbReference>
<feature type="domain" description="Peptidase S54 rhomboid" evidence="6">
    <location>
        <begin position="61"/>
        <end position="202"/>
    </location>
</feature>
<gene>
    <name evidence="7" type="ORF">HYALB_00001300</name>
</gene>
<feature type="transmembrane region" description="Helical" evidence="5">
    <location>
        <begin position="125"/>
        <end position="143"/>
    </location>
</feature>
<feature type="transmembrane region" description="Helical" evidence="5">
    <location>
        <begin position="16"/>
        <end position="37"/>
    </location>
</feature>
<evidence type="ECO:0000313" key="8">
    <source>
        <dbReference type="Proteomes" id="UP000701801"/>
    </source>
</evidence>
<dbReference type="EMBL" id="CAJVRM010000057">
    <property type="protein sequence ID" value="CAG8972880.1"/>
    <property type="molecule type" value="Genomic_DNA"/>
</dbReference>
<reference evidence="7" key="1">
    <citation type="submission" date="2021-07" db="EMBL/GenBank/DDBJ databases">
        <authorList>
            <person name="Durling M."/>
        </authorList>
    </citation>
    <scope>NUCLEOTIDE SEQUENCE</scope>
</reference>
<dbReference type="PANTHER" id="PTHR13304:SF0">
    <property type="entry name" value="GLYCOSYLPHOSPHATIDYLINOSITOL ANCHOR ATTACHMENT 1 PROTEIN"/>
    <property type="match status" value="1"/>
</dbReference>
<evidence type="ECO:0000256" key="4">
    <source>
        <dbReference type="ARBA" id="ARBA00023136"/>
    </source>
</evidence>
<keyword evidence="4 5" id="KW-0472">Membrane</keyword>
<dbReference type="Proteomes" id="UP000701801">
    <property type="component" value="Unassembled WGS sequence"/>
</dbReference>
<evidence type="ECO:0000256" key="3">
    <source>
        <dbReference type="ARBA" id="ARBA00022989"/>
    </source>
</evidence>
<proteinExistence type="predicted"/>
<dbReference type="GO" id="GO:0016255">
    <property type="term" value="P:attachment of GPI anchor to protein"/>
    <property type="evidence" value="ECO:0007669"/>
    <property type="project" value="TreeGrafter"/>
</dbReference>